<dbReference type="RefSeq" id="WP_188486792.1">
    <property type="nucleotide sequence ID" value="NZ_BMCS01000001.1"/>
</dbReference>
<dbReference type="Proteomes" id="UP000632454">
    <property type="component" value="Unassembled WGS sequence"/>
</dbReference>
<protein>
    <recommendedName>
        <fullName evidence="1">Condensation domain-containing protein</fullName>
    </recommendedName>
</protein>
<dbReference type="EMBL" id="BMCS01000001">
    <property type="protein sequence ID" value="GGF12895.1"/>
    <property type="molecule type" value="Genomic_DNA"/>
</dbReference>
<name>A0ABQ1U7Z3_9NOCA</name>
<evidence type="ECO:0000259" key="1">
    <source>
        <dbReference type="Pfam" id="PF00668"/>
    </source>
</evidence>
<dbReference type="InterPro" id="IPR001242">
    <property type="entry name" value="Condensation_dom"/>
</dbReference>
<dbReference type="Pfam" id="PF00668">
    <property type="entry name" value="Condensation"/>
    <property type="match status" value="1"/>
</dbReference>
<evidence type="ECO:0000313" key="3">
    <source>
        <dbReference type="Proteomes" id="UP000632454"/>
    </source>
</evidence>
<reference evidence="3" key="1">
    <citation type="journal article" date="2019" name="Int. J. Syst. Evol. Microbiol.">
        <title>The Global Catalogue of Microorganisms (GCM) 10K type strain sequencing project: providing services to taxonomists for standard genome sequencing and annotation.</title>
        <authorList>
            <consortium name="The Broad Institute Genomics Platform"/>
            <consortium name="The Broad Institute Genome Sequencing Center for Infectious Disease"/>
            <person name="Wu L."/>
            <person name="Ma J."/>
        </authorList>
    </citation>
    <scope>NUCLEOTIDE SEQUENCE [LARGE SCALE GENOMIC DNA]</scope>
    <source>
        <strain evidence="3">CCM 7855</strain>
    </source>
</reference>
<proteinExistence type="predicted"/>
<gene>
    <name evidence="2" type="ORF">GCM10007298_06000</name>
</gene>
<dbReference type="Gene3D" id="3.30.559.10">
    <property type="entry name" value="Chloramphenicol acetyltransferase-like domain"/>
    <property type="match status" value="1"/>
</dbReference>
<accession>A0ABQ1U7Z3</accession>
<dbReference type="SUPFAM" id="SSF56801">
    <property type="entry name" value="Acetyl-CoA synthetase-like"/>
    <property type="match status" value="1"/>
</dbReference>
<keyword evidence="3" id="KW-1185">Reference proteome</keyword>
<organism evidence="2 3">
    <name type="scientific">Williamsia phyllosphaerae</name>
    <dbReference type="NCBI Taxonomy" id="885042"/>
    <lineage>
        <taxon>Bacteria</taxon>
        <taxon>Bacillati</taxon>
        <taxon>Actinomycetota</taxon>
        <taxon>Actinomycetes</taxon>
        <taxon>Mycobacteriales</taxon>
        <taxon>Nocardiaceae</taxon>
        <taxon>Williamsia</taxon>
    </lineage>
</organism>
<comment type="caution">
    <text evidence="2">The sequence shown here is derived from an EMBL/GenBank/DDBJ whole genome shotgun (WGS) entry which is preliminary data.</text>
</comment>
<dbReference type="SUPFAM" id="SSF52777">
    <property type="entry name" value="CoA-dependent acyltransferases"/>
    <property type="match status" value="2"/>
</dbReference>
<sequence length="589" mass="64094">MHSQLGMRDAQSAHPDSPGFQVGFICWFGSIDGIPPDVGMLVAAMERTLAETPALTVRLHDDDGSWTQVPAEPDDRPNIVVVDLSQEPDPLAAFYSRVDSVSEQSFELADTALIRVEVTAIDATTVAVAGWAHHIVVDGYGAGLFRTRLLQHYVSLLRGHPSPPGFFGDFGELVRTERTAQPTDIDYWVSLLADPPRRVTFAEHTSRRAPRPRRSTITIARDAIDVGHLDSGRPLSATLLAIVSAWTALLLGEDEAVIGVPRHNRSTPVERTTPSMMMTELPIRVAVPVDATTASLAVECHSALICGRPHTCVRPEDLHGAVPSAWRTGRVHGPSVNVQPFDLVHEFGGASMRWELTNFGPIADMTIVFMTGSDDQIAVEILTNPDLYTEVAHDRHVERLSTFIHQCVTREPHTPVIEHQILTADEIETHESLRTCHGDRPREEAALSRGQNLSPAALASAASARSPLSGLLVLNSRGRHVAFGEVGRVTLLGPTGSTHTDLLASVHPDGVTYHGRHSHRRFIRGHWVDLGAVADEVGAEDGVLSADVDPTRPSIVVVPVDPARAEDLTRALRPKLPRGVRIDVTDRAR</sequence>
<evidence type="ECO:0000313" key="2">
    <source>
        <dbReference type="EMBL" id="GGF12895.1"/>
    </source>
</evidence>
<feature type="domain" description="Condensation" evidence="1">
    <location>
        <begin position="40"/>
        <end position="426"/>
    </location>
</feature>
<dbReference type="Gene3D" id="3.30.559.30">
    <property type="entry name" value="Nonribosomal peptide synthetase, condensation domain"/>
    <property type="match status" value="1"/>
</dbReference>
<dbReference type="InterPro" id="IPR023213">
    <property type="entry name" value="CAT-like_dom_sf"/>
</dbReference>